<evidence type="ECO:0000313" key="2">
    <source>
        <dbReference type="EMBL" id="GEK86159.1"/>
    </source>
</evidence>
<evidence type="ECO:0000259" key="1">
    <source>
        <dbReference type="Pfam" id="PF04961"/>
    </source>
</evidence>
<proteinExistence type="predicted"/>
<dbReference type="EMBL" id="BJUW01000004">
    <property type="protein sequence ID" value="GEK86159.1"/>
    <property type="molecule type" value="Genomic_DNA"/>
</dbReference>
<dbReference type="Pfam" id="PF04961">
    <property type="entry name" value="FTCD_C"/>
    <property type="match status" value="1"/>
</dbReference>
<organism evidence="2 3">
    <name type="scientific">Microbacterium aerolatum</name>
    <dbReference type="NCBI Taxonomy" id="153731"/>
    <lineage>
        <taxon>Bacteria</taxon>
        <taxon>Bacillati</taxon>
        <taxon>Actinomycetota</taxon>
        <taxon>Actinomycetes</taxon>
        <taxon>Micrococcales</taxon>
        <taxon>Microbacteriaceae</taxon>
        <taxon>Microbacterium</taxon>
    </lineage>
</organism>
<reference evidence="2 3" key="1">
    <citation type="submission" date="2019-07" db="EMBL/GenBank/DDBJ databases">
        <title>Whole genome shotgun sequence of Microbacterium aerolatum NBRC 103071.</title>
        <authorList>
            <person name="Hosoyama A."/>
            <person name="Uohara A."/>
            <person name="Ohji S."/>
            <person name="Ichikawa N."/>
        </authorList>
    </citation>
    <scope>NUCLEOTIDE SEQUENCE [LARGE SCALE GENOMIC DNA]</scope>
    <source>
        <strain evidence="2 3">NBRC 103071</strain>
    </source>
</reference>
<feature type="domain" description="Cyclodeaminase/cyclohydrolase" evidence="1">
    <location>
        <begin position="4"/>
        <end position="131"/>
    </location>
</feature>
<sequence length="175" mass="17672">MVGLAAALLGMVAEYTPGDVRATECAARLVDHRAAALEAAEEDGVRSVEFGAALAMPADDPERDSRVRDAAVVAARSSAALGEAGRSLLPELVLLAEIGNPSLRADLAVAAEALTAGIAGACVNISANLQTARKHGASTSAVSDSEAAHAILNDAKKETATIADQISARFTADAP</sequence>
<dbReference type="Proteomes" id="UP000321225">
    <property type="component" value="Unassembled WGS sequence"/>
</dbReference>
<dbReference type="InterPro" id="IPR007044">
    <property type="entry name" value="Cyclodeamin/CycHdrlase"/>
</dbReference>
<dbReference type="GO" id="GO:0003824">
    <property type="term" value="F:catalytic activity"/>
    <property type="evidence" value="ECO:0007669"/>
    <property type="project" value="InterPro"/>
</dbReference>
<keyword evidence="3" id="KW-1185">Reference proteome</keyword>
<accession>A0A511ADC3</accession>
<dbReference type="SUPFAM" id="SSF101262">
    <property type="entry name" value="Methenyltetrahydrofolate cyclohydrolase-like"/>
    <property type="match status" value="1"/>
</dbReference>
<name>A0A511ADC3_9MICO</name>
<gene>
    <name evidence="2" type="ORF">MAE01_13350</name>
</gene>
<dbReference type="InterPro" id="IPR036178">
    <property type="entry name" value="Formintransfe-cycloase-like_sf"/>
</dbReference>
<protein>
    <recommendedName>
        <fullName evidence="1">Cyclodeaminase/cyclohydrolase domain-containing protein</fullName>
    </recommendedName>
</protein>
<evidence type="ECO:0000313" key="3">
    <source>
        <dbReference type="Proteomes" id="UP000321225"/>
    </source>
</evidence>
<dbReference type="Gene3D" id="1.20.120.680">
    <property type="entry name" value="Formiminotetrahydrofolate cyclodeaminase monomer, up-and-down helical bundle"/>
    <property type="match status" value="1"/>
</dbReference>
<comment type="caution">
    <text evidence="2">The sequence shown here is derived from an EMBL/GenBank/DDBJ whole genome shotgun (WGS) entry which is preliminary data.</text>
</comment>
<dbReference type="AlphaFoldDB" id="A0A511ADC3"/>